<evidence type="ECO:0000313" key="1">
    <source>
        <dbReference type="EMBL" id="EPX87447.1"/>
    </source>
</evidence>
<evidence type="ECO:0000313" key="2">
    <source>
        <dbReference type="Proteomes" id="UP000015346"/>
    </source>
</evidence>
<organism evidence="1 2">
    <name type="scientific">Rubellimicrobium thermophilum DSM 16684</name>
    <dbReference type="NCBI Taxonomy" id="1123069"/>
    <lineage>
        <taxon>Bacteria</taxon>
        <taxon>Pseudomonadati</taxon>
        <taxon>Pseudomonadota</taxon>
        <taxon>Alphaproteobacteria</taxon>
        <taxon>Rhodobacterales</taxon>
        <taxon>Roseobacteraceae</taxon>
        <taxon>Rubellimicrobium</taxon>
    </lineage>
</organism>
<dbReference type="Proteomes" id="UP000015346">
    <property type="component" value="Unassembled WGS sequence"/>
</dbReference>
<name>S9R6B2_9RHOB</name>
<accession>S9R6B2</accession>
<reference evidence="1 2" key="1">
    <citation type="journal article" date="2013" name="Stand. Genomic Sci.">
        <title>Genome sequence of the reddish-pigmented Rubellimicrobium thermophilum type strain (DSM 16684(T)), a member of the Roseobacter clade.</title>
        <authorList>
            <person name="Fiebig A."/>
            <person name="Riedel T."/>
            <person name="Gronow S."/>
            <person name="Petersen J."/>
            <person name="Klenk H.P."/>
            <person name="Goker M."/>
        </authorList>
    </citation>
    <scope>NUCLEOTIDE SEQUENCE [LARGE SCALE GENOMIC DNA]</scope>
    <source>
        <strain evidence="1 2">DSM 16684</strain>
    </source>
</reference>
<dbReference type="InterPro" id="IPR029058">
    <property type="entry name" value="AB_hydrolase_fold"/>
</dbReference>
<protein>
    <submittedName>
        <fullName evidence="1">Uncharacterized protein</fullName>
    </submittedName>
</protein>
<sequence>MAYLGAEAKAAPYWYVRHGMIDRDTSLAVPLALAAAARADADVREVDFALPWMTPHSGNYDVQTAYAWLARVLAAAE</sequence>
<dbReference type="AlphaFoldDB" id="S9R6B2"/>
<proteinExistence type="predicted"/>
<gene>
    <name evidence="1" type="ORF">ruthe_00517</name>
</gene>
<dbReference type="HOGENOM" id="CLU_2635859_0_0_5"/>
<dbReference type="RefSeq" id="WP_021096626.1">
    <property type="nucleotide sequence ID" value="NZ_KE557320.1"/>
</dbReference>
<dbReference type="EMBL" id="AOLV01000007">
    <property type="protein sequence ID" value="EPX87447.1"/>
    <property type="molecule type" value="Genomic_DNA"/>
</dbReference>
<dbReference type="Gene3D" id="3.40.50.1820">
    <property type="entry name" value="alpha/beta hydrolase"/>
    <property type="match status" value="1"/>
</dbReference>
<comment type="caution">
    <text evidence="1">The sequence shown here is derived from an EMBL/GenBank/DDBJ whole genome shotgun (WGS) entry which is preliminary data.</text>
</comment>
<keyword evidence="2" id="KW-1185">Reference proteome</keyword>
<dbReference type="STRING" id="1123069.ruthe_00517"/>